<dbReference type="KEGG" id="som:SOMG_01259"/>
<gene>
    <name evidence="2" type="primary">sfc9</name>
    <name evidence="2" type="ORF">SOMG_01259</name>
</gene>
<evidence type="ECO:0000313" key="2">
    <source>
        <dbReference type="EMBL" id="WBW70782.1"/>
    </source>
</evidence>
<evidence type="ECO:0000313" key="3">
    <source>
        <dbReference type="Proteomes" id="UP001212411"/>
    </source>
</evidence>
<keyword evidence="3" id="KW-1185">Reference proteome</keyword>
<dbReference type="InterPro" id="IPR044230">
    <property type="entry name" value="GTF3C4"/>
</dbReference>
<dbReference type="Proteomes" id="UP001212411">
    <property type="component" value="Chromosome 1"/>
</dbReference>
<dbReference type="GO" id="GO:0000127">
    <property type="term" value="C:transcription factor TFIIIC complex"/>
    <property type="evidence" value="ECO:0007669"/>
    <property type="project" value="InterPro"/>
</dbReference>
<evidence type="ECO:0000259" key="1">
    <source>
        <dbReference type="Pfam" id="PF12660"/>
    </source>
</evidence>
<name>A0AAE9W8G8_9SCHI</name>
<dbReference type="RefSeq" id="XP_056035025.1">
    <property type="nucleotide sequence ID" value="XM_056180052.1"/>
</dbReference>
<dbReference type="PANTHER" id="PTHR15496:SF2">
    <property type="entry name" value="GENERAL TRANSCRIPTION FACTOR 3C POLYPEPTIDE 4"/>
    <property type="match status" value="1"/>
</dbReference>
<proteinExistence type="predicted"/>
<dbReference type="GeneID" id="80874741"/>
<accession>A0AAE9W8G8</accession>
<dbReference type="PANTHER" id="PTHR15496">
    <property type="entry name" value="GENERAL TRANSCRIPTION FACTOR 3C POLYPEPTIDE 4 FAMILY"/>
    <property type="match status" value="1"/>
</dbReference>
<dbReference type="GO" id="GO:0004402">
    <property type="term" value="F:histone acetyltransferase activity"/>
    <property type="evidence" value="ECO:0007669"/>
    <property type="project" value="InterPro"/>
</dbReference>
<protein>
    <submittedName>
        <fullName evidence="2">Transcription factor TFIIIC complex subunit Sfc9</fullName>
    </submittedName>
</protein>
<reference evidence="2 3" key="1">
    <citation type="journal article" date="2023" name="G3 (Bethesda)">
        <title>A high-quality reference genome for the fission yeast Schizosaccharomyces osmophilus.</title>
        <authorList>
            <person name="Jia G.S."/>
            <person name="Zhang W.C."/>
            <person name="Liang Y."/>
            <person name="Liu X.H."/>
            <person name="Rhind N."/>
            <person name="Pidoux A."/>
            <person name="Brysch-Herzberg M."/>
            <person name="Du L.L."/>
        </authorList>
    </citation>
    <scope>NUCLEOTIDE SEQUENCE [LARGE SCALE GENOMIC DNA]</scope>
    <source>
        <strain evidence="2 3">CBS 15793</strain>
    </source>
</reference>
<dbReference type="GO" id="GO:0006384">
    <property type="term" value="P:transcription initiation at RNA polymerase III promoter"/>
    <property type="evidence" value="ECO:0007669"/>
    <property type="project" value="InterPro"/>
</dbReference>
<dbReference type="AlphaFoldDB" id="A0AAE9W8G8"/>
<feature type="domain" description="Transcription factor IIIC putative zinc-finger" evidence="1">
    <location>
        <begin position="467"/>
        <end position="549"/>
    </location>
</feature>
<dbReference type="EMBL" id="CP115611">
    <property type="protein sequence ID" value="WBW70782.1"/>
    <property type="molecule type" value="Genomic_DNA"/>
</dbReference>
<dbReference type="InterPro" id="IPR024764">
    <property type="entry name" value="TFIIIC_Znf"/>
</dbReference>
<sequence>MNWKCVCHINNYLPRGSLGSLRIHIFAWSSLLSLPRLSPCGTCLLGLGAEDGNVHVISVFRNSNMATHSINLECGWLVRLSFSSWTIRSQTAVCNLVCVSQNSNIYIVRVAVDLLTGDFVMHRQDFPFKIGHRSIAPVVTWSPVFNDTEFLALAYPNTLYISCYSKANEEFFSIKPHELTSVASPVGVFFARDDRNRILVYILTSLAELQVVLLEMDPSNALEFPEKQLLDKFLTHRLQNYGSTSEPSKSLRIHAFCPSPYSSTAIIHFSVSYPKSFIYTASAMERSFCAYSPTIASETTFSHLVSSFLTNCCFISAEGCFYELSLLEGSNKVFFDVLKMLSESLSQLLISDFDYCLKFKDTTPFSNLTSVFFDPSLNSLRLLYGWSVYSHKSLNISIFSSLRNRLVLSLMVFALNKVSSNSNYLTVTCKTILKNCVSLTYKELSEVPIALEIASRIGKFIDIPSAFEEVCPACKSHIESTNEAIATCNKGHVWQRCSITMLLLYQRTAKYCSICKSVTVDWGSLNIQGACFTKEIQEELGICYYCGGHYLS</sequence>
<organism evidence="2 3">
    <name type="scientific">Schizosaccharomyces osmophilus</name>
    <dbReference type="NCBI Taxonomy" id="2545709"/>
    <lineage>
        <taxon>Eukaryota</taxon>
        <taxon>Fungi</taxon>
        <taxon>Dikarya</taxon>
        <taxon>Ascomycota</taxon>
        <taxon>Taphrinomycotina</taxon>
        <taxon>Schizosaccharomycetes</taxon>
        <taxon>Schizosaccharomycetales</taxon>
        <taxon>Schizosaccharomycetaceae</taxon>
        <taxon>Schizosaccharomyces</taxon>
    </lineage>
</organism>
<dbReference type="Pfam" id="PF12660">
    <property type="entry name" value="zf-TFIIIC"/>
    <property type="match status" value="1"/>
</dbReference>